<dbReference type="Proteomes" id="UP000033874">
    <property type="component" value="Unassembled WGS sequence"/>
</dbReference>
<dbReference type="PATRIC" id="fig|56193.3.peg.1881"/>
<dbReference type="InterPro" id="IPR029058">
    <property type="entry name" value="AB_hydrolase_fold"/>
</dbReference>
<organism evidence="2 3">
    <name type="scientific">Sphingobium chungbukense</name>
    <dbReference type="NCBI Taxonomy" id="56193"/>
    <lineage>
        <taxon>Bacteria</taxon>
        <taxon>Pseudomonadati</taxon>
        <taxon>Pseudomonadota</taxon>
        <taxon>Alphaproteobacteria</taxon>
        <taxon>Sphingomonadales</taxon>
        <taxon>Sphingomonadaceae</taxon>
        <taxon>Sphingobium</taxon>
    </lineage>
</organism>
<dbReference type="PANTHER" id="PTHR46438">
    <property type="entry name" value="ALPHA/BETA-HYDROLASES SUPERFAMILY PROTEIN"/>
    <property type="match status" value="1"/>
</dbReference>
<gene>
    <name evidence="2" type="ORF">YP76_09075</name>
</gene>
<evidence type="ECO:0000313" key="2">
    <source>
        <dbReference type="EMBL" id="KKW93013.1"/>
    </source>
</evidence>
<sequence>MSIWIDFLGAEIRYVDTPSFGRVRIAEAGKGKPEALFLMHGIGGHIEAYSKNVVPLGEHFHVIAFDFVGHGLSEKKTDIEYPASIYADQLKELMDALGIEKAHISGESLGGLVTGLFAVKYPERCLRLILNTAGGIPIMTDKGRQDLVNLATLTEKNYGKPPSFESIRERMQWLIYEGNWDLLTDELIESRLAIYSRPDFQKSAPLVFARLNQAKAGGGQSMPDAMELEKIEQEALLLWTTHNPIHDVPAAEAALPRLKKGKLYVMRKDCGHWPQYESPEEFDAVVVKYLTTGEV</sequence>
<keyword evidence="2" id="KW-0347">Helicase</keyword>
<evidence type="ECO:0000259" key="1">
    <source>
        <dbReference type="Pfam" id="PF00561"/>
    </source>
</evidence>
<name>A0A0M3ASZ7_9SPHN</name>
<comment type="caution">
    <text evidence="2">The sequence shown here is derived from an EMBL/GenBank/DDBJ whole genome shotgun (WGS) entry which is preliminary data.</text>
</comment>
<dbReference type="PRINTS" id="PR00111">
    <property type="entry name" value="ABHYDROLASE"/>
</dbReference>
<evidence type="ECO:0000313" key="3">
    <source>
        <dbReference type="Proteomes" id="UP000033874"/>
    </source>
</evidence>
<keyword evidence="3" id="KW-1185">Reference proteome</keyword>
<dbReference type="STRING" id="56193.YP76_09075"/>
<dbReference type="SUPFAM" id="SSF53474">
    <property type="entry name" value="alpha/beta-Hydrolases"/>
    <property type="match status" value="1"/>
</dbReference>
<dbReference type="Gene3D" id="3.40.50.1820">
    <property type="entry name" value="alpha/beta hydrolase"/>
    <property type="match status" value="1"/>
</dbReference>
<proteinExistence type="predicted"/>
<keyword evidence="2" id="KW-0378">Hydrolase</keyword>
<keyword evidence="2" id="KW-0547">Nucleotide-binding</keyword>
<reference evidence="2 3" key="1">
    <citation type="submission" date="2015-04" db="EMBL/GenBank/DDBJ databases">
        <title>Genome sequence of aromatic hydrocarbons-degrading Sphingobium chungbukense DJ77.</title>
        <authorList>
            <person name="Kim Y.-C."/>
            <person name="Chae J.-C."/>
        </authorList>
    </citation>
    <scope>NUCLEOTIDE SEQUENCE [LARGE SCALE GENOMIC DNA]</scope>
    <source>
        <strain evidence="2 3">DJ77</strain>
    </source>
</reference>
<dbReference type="AlphaFoldDB" id="A0A0M3ASZ7"/>
<dbReference type="Pfam" id="PF00561">
    <property type="entry name" value="Abhydrolase_1"/>
    <property type="match status" value="1"/>
</dbReference>
<dbReference type="InterPro" id="IPR000073">
    <property type="entry name" value="AB_hydrolase_1"/>
</dbReference>
<accession>A0A0M3ASZ7</accession>
<feature type="domain" description="AB hydrolase-1" evidence="1">
    <location>
        <begin position="35"/>
        <end position="279"/>
    </location>
</feature>
<dbReference type="RefSeq" id="WP_046763222.1">
    <property type="nucleotide sequence ID" value="NZ_LBIC01000003.1"/>
</dbReference>
<dbReference type="EMBL" id="LBIC01000003">
    <property type="protein sequence ID" value="KKW93013.1"/>
    <property type="molecule type" value="Genomic_DNA"/>
</dbReference>
<protein>
    <submittedName>
        <fullName evidence="2">DNA helicase RuvA</fullName>
    </submittedName>
</protein>
<dbReference type="GO" id="GO:0004386">
    <property type="term" value="F:helicase activity"/>
    <property type="evidence" value="ECO:0007669"/>
    <property type="project" value="UniProtKB-KW"/>
</dbReference>
<keyword evidence="2" id="KW-0067">ATP-binding</keyword>
<dbReference type="PANTHER" id="PTHR46438:SF11">
    <property type="entry name" value="LIPASE-RELATED"/>
    <property type="match status" value="1"/>
</dbReference>